<dbReference type="EMBL" id="JAMRXG010000005">
    <property type="protein sequence ID" value="MCM6774651.1"/>
    <property type="molecule type" value="Genomic_DNA"/>
</dbReference>
<dbReference type="AlphaFoldDB" id="A0A9X2E6P5"/>
<gene>
    <name evidence="1" type="ORF">NDR86_14330</name>
</gene>
<organism evidence="1 2">
    <name type="scientific">Nocardia pulmonis</name>
    <dbReference type="NCBI Taxonomy" id="2951408"/>
    <lineage>
        <taxon>Bacteria</taxon>
        <taxon>Bacillati</taxon>
        <taxon>Actinomycetota</taxon>
        <taxon>Actinomycetes</taxon>
        <taxon>Mycobacteriales</taxon>
        <taxon>Nocardiaceae</taxon>
        <taxon>Nocardia</taxon>
    </lineage>
</organism>
<accession>A0A9X2E6P5</accession>
<evidence type="ECO:0008006" key="3">
    <source>
        <dbReference type="Google" id="ProtNLM"/>
    </source>
</evidence>
<name>A0A9X2E6P5_9NOCA</name>
<dbReference type="Proteomes" id="UP001139157">
    <property type="component" value="Unassembled WGS sequence"/>
</dbReference>
<keyword evidence="2" id="KW-1185">Reference proteome</keyword>
<reference evidence="1" key="1">
    <citation type="submission" date="2022-06" db="EMBL/GenBank/DDBJ databases">
        <title>Novel species in genus nocardia.</title>
        <authorList>
            <person name="Li F."/>
        </authorList>
    </citation>
    <scope>NUCLEOTIDE SEQUENCE</scope>
    <source>
        <strain evidence="1">CDC141</strain>
    </source>
</reference>
<proteinExistence type="predicted"/>
<sequence length="151" mass="16710">MTTPTYPKPGEFPDFEQFMLDLFGPMATTLTSLPATGDQFTAKLPFLWVRTLGGTLDGNEITYIAKVRVVAVARTRTEAQQLAGRAREAMLNTPATRVNGVLIDWAEETVAAEVKYFPPTVQRSQGVADLPNLDPLEQMVEIGFTLHARRQ</sequence>
<evidence type="ECO:0000313" key="1">
    <source>
        <dbReference type="EMBL" id="MCM6774651.1"/>
    </source>
</evidence>
<protein>
    <recommendedName>
        <fullName evidence="3">Tail terminator</fullName>
    </recommendedName>
</protein>
<comment type="caution">
    <text evidence="1">The sequence shown here is derived from an EMBL/GenBank/DDBJ whole genome shotgun (WGS) entry which is preliminary data.</text>
</comment>
<evidence type="ECO:0000313" key="2">
    <source>
        <dbReference type="Proteomes" id="UP001139157"/>
    </source>
</evidence>